<protein>
    <recommendedName>
        <fullName evidence="2">UspA domain-containing protein</fullName>
    </recommendedName>
</protein>
<dbReference type="PRINTS" id="PR01438">
    <property type="entry name" value="UNVRSLSTRESS"/>
</dbReference>
<dbReference type="EMBL" id="CP017448">
    <property type="protein sequence ID" value="AOV18268.1"/>
    <property type="molecule type" value="Genomic_DNA"/>
</dbReference>
<keyword evidence="4" id="KW-1185">Reference proteome</keyword>
<feature type="domain" description="UspA" evidence="2">
    <location>
        <begin position="1"/>
        <end position="140"/>
    </location>
</feature>
<dbReference type="PANTHER" id="PTHR46268:SF15">
    <property type="entry name" value="UNIVERSAL STRESS PROTEIN HP_0031"/>
    <property type="match status" value="1"/>
</dbReference>
<proteinExistence type="inferred from homology"/>
<dbReference type="PANTHER" id="PTHR46268">
    <property type="entry name" value="STRESS RESPONSE PROTEIN NHAX"/>
    <property type="match status" value="1"/>
</dbReference>
<evidence type="ECO:0000259" key="2">
    <source>
        <dbReference type="Pfam" id="PF00582"/>
    </source>
</evidence>
<dbReference type="CDD" id="cd00293">
    <property type="entry name" value="USP-like"/>
    <property type="match status" value="1"/>
</dbReference>
<dbReference type="InterPro" id="IPR014729">
    <property type="entry name" value="Rossmann-like_a/b/a_fold"/>
</dbReference>
<gene>
    <name evidence="3" type="ORF">BJI67_15435</name>
</gene>
<evidence type="ECO:0000313" key="4">
    <source>
        <dbReference type="Proteomes" id="UP000095342"/>
    </source>
</evidence>
<dbReference type="AlphaFoldDB" id="A0A1D8KBC4"/>
<dbReference type="InterPro" id="IPR006016">
    <property type="entry name" value="UspA"/>
</dbReference>
<dbReference type="Pfam" id="PF00582">
    <property type="entry name" value="Usp"/>
    <property type="match status" value="1"/>
</dbReference>
<reference evidence="3 4" key="1">
    <citation type="submission" date="2016-09" db="EMBL/GenBank/DDBJ databases">
        <title>Acidihalobacter prosperus V6 (DSM14174).</title>
        <authorList>
            <person name="Khaleque H.N."/>
            <person name="Ramsay J.P."/>
            <person name="Murphy R.J.T."/>
            <person name="Kaksonen A.H."/>
            <person name="Boxall N.J."/>
            <person name="Watkin E.L.J."/>
        </authorList>
    </citation>
    <scope>NUCLEOTIDE SEQUENCE [LARGE SCALE GENOMIC DNA]</scope>
    <source>
        <strain evidence="3 4">V6</strain>
    </source>
</reference>
<dbReference type="SUPFAM" id="SSF52402">
    <property type="entry name" value="Adenine nucleotide alpha hydrolases-like"/>
    <property type="match status" value="1"/>
</dbReference>
<dbReference type="RefSeq" id="WP_070073798.1">
    <property type="nucleotide sequence ID" value="NZ_CP017448.1"/>
</dbReference>
<dbReference type="Gene3D" id="3.40.50.620">
    <property type="entry name" value="HUPs"/>
    <property type="match status" value="1"/>
</dbReference>
<accession>A0A1D8KBC4</accession>
<dbReference type="KEGG" id="aaeo:BJI67_15435"/>
<comment type="similarity">
    <text evidence="1">Belongs to the universal stress protein A family.</text>
</comment>
<organism evidence="3 4">
    <name type="scientific">Acidihalobacter aeolianus</name>
    <dbReference type="NCBI Taxonomy" id="2792603"/>
    <lineage>
        <taxon>Bacteria</taxon>
        <taxon>Pseudomonadati</taxon>
        <taxon>Pseudomonadota</taxon>
        <taxon>Gammaproteobacteria</taxon>
        <taxon>Chromatiales</taxon>
        <taxon>Ectothiorhodospiraceae</taxon>
        <taxon>Acidihalobacter</taxon>
    </lineage>
</organism>
<evidence type="ECO:0000313" key="3">
    <source>
        <dbReference type="EMBL" id="AOV18268.1"/>
    </source>
</evidence>
<name>A0A1D8KBC4_9GAMM</name>
<sequence length="157" mass="16881">MYHTILLAYDGSRECRVALREGAELAVACSASVILLSVMPISLGLSIGEGFSAGDILTADHERQVAILNEGVTRLHQLGLNAQGRLVLGDPIEQIVAIAHEIEADLIVLGHSRRSGISRWWRSSVGASLLDELECSILVAQGKEQDLVQQPSSKDTN</sequence>
<dbReference type="Proteomes" id="UP000095342">
    <property type="component" value="Chromosome"/>
</dbReference>
<dbReference type="InterPro" id="IPR006015">
    <property type="entry name" value="Universal_stress_UspA"/>
</dbReference>
<evidence type="ECO:0000256" key="1">
    <source>
        <dbReference type="ARBA" id="ARBA00008791"/>
    </source>
</evidence>